<feature type="domain" description="Ig-like" evidence="7">
    <location>
        <begin position="1125"/>
        <end position="1220"/>
    </location>
</feature>
<evidence type="ECO:0000256" key="6">
    <source>
        <dbReference type="SAM" id="MobiDB-lite"/>
    </source>
</evidence>
<evidence type="ECO:0000313" key="8">
    <source>
        <dbReference type="EMBL" id="VDN57593.1"/>
    </source>
</evidence>
<dbReference type="InterPro" id="IPR003598">
    <property type="entry name" value="Ig_sub2"/>
</dbReference>
<dbReference type="WBParaSite" id="DME_0000356101-mRNA-1">
    <property type="protein sequence ID" value="DME_0000356101-mRNA-1"/>
    <property type="gene ID" value="DME_0000356101"/>
</dbReference>
<dbReference type="OrthoDB" id="5969272at2759"/>
<dbReference type="InterPro" id="IPR036179">
    <property type="entry name" value="Ig-like_dom_sf"/>
</dbReference>
<dbReference type="EMBL" id="UYYG01001161">
    <property type="protein sequence ID" value="VDN57593.1"/>
    <property type="molecule type" value="Genomic_DNA"/>
</dbReference>
<feature type="domain" description="Ig-like" evidence="7">
    <location>
        <begin position="2910"/>
        <end position="2950"/>
    </location>
</feature>
<comment type="subcellular location">
    <subcellularLocation>
        <location evidence="1">Cytoplasm</location>
    </subcellularLocation>
</comment>
<evidence type="ECO:0000256" key="2">
    <source>
        <dbReference type="ARBA" id="ARBA00022443"/>
    </source>
</evidence>
<dbReference type="InterPro" id="IPR007110">
    <property type="entry name" value="Ig-like_dom"/>
</dbReference>
<dbReference type="Pfam" id="PF07679">
    <property type="entry name" value="I-set"/>
    <property type="match status" value="28"/>
</dbReference>
<dbReference type="GO" id="GO:0045989">
    <property type="term" value="P:positive regulation of striated muscle contraction"/>
    <property type="evidence" value="ECO:0007669"/>
    <property type="project" value="UniProtKB-ARBA"/>
</dbReference>
<reference evidence="11" key="1">
    <citation type="submission" date="2016-04" db="UniProtKB">
        <authorList>
            <consortium name="WormBaseParasite"/>
        </authorList>
    </citation>
    <scope>IDENTIFICATION</scope>
</reference>
<feature type="domain" description="Ig-like" evidence="7">
    <location>
        <begin position="2382"/>
        <end position="2467"/>
    </location>
</feature>
<keyword evidence="5" id="KW-0393">Immunoglobulin domain</keyword>
<feature type="domain" description="Ig-like" evidence="7">
    <location>
        <begin position="1228"/>
        <end position="1320"/>
    </location>
</feature>
<organism evidence="9 11">
    <name type="scientific">Dracunculus medinensis</name>
    <name type="common">Guinea worm</name>
    <dbReference type="NCBI Taxonomy" id="318479"/>
    <lineage>
        <taxon>Eukaryota</taxon>
        <taxon>Metazoa</taxon>
        <taxon>Ecdysozoa</taxon>
        <taxon>Nematoda</taxon>
        <taxon>Chromadorea</taxon>
        <taxon>Rhabditida</taxon>
        <taxon>Spirurina</taxon>
        <taxon>Dracunculoidea</taxon>
        <taxon>Dracunculidae</taxon>
        <taxon>Dracunculus</taxon>
    </lineage>
</organism>
<feature type="domain" description="Ig-like" evidence="7">
    <location>
        <begin position="2284"/>
        <end position="2374"/>
    </location>
</feature>
<feature type="domain" description="Ig-like" evidence="7">
    <location>
        <begin position="2487"/>
        <end position="2576"/>
    </location>
</feature>
<dbReference type="InterPro" id="IPR013098">
    <property type="entry name" value="Ig_I-set"/>
</dbReference>
<feature type="domain" description="Ig-like" evidence="7">
    <location>
        <begin position="1326"/>
        <end position="1414"/>
    </location>
</feature>
<feature type="domain" description="Ig-like" evidence="7">
    <location>
        <begin position="127"/>
        <end position="192"/>
    </location>
</feature>
<dbReference type="FunFam" id="2.60.40.10:FF:001409">
    <property type="entry name" value="Muscle M-line assembly protein unc-89"/>
    <property type="match status" value="1"/>
</dbReference>
<dbReference type="SMART" id="SM00408">
    <property type="entry name" value="IGc2"/>
    <property type="match status" value="20"/>
</dbReference>
<feature type="domain" description="Ig-like" evidence="7">
    <location>
        <begin position="307"/>
        <end position="395"/>
    </location>
</feature>
<evidence type="ECO:0000256" key="5">
    <source>
        <dbReference type="ARBA" id="ARBA00023319"/>
    </source>
</evidence>
<feature type="domain" description="Ig-like" evidence="7">
    <location>
        <begin position="2590"/>
        <end position="2686"/>
    </location>
</feature>
<reference evidence="8 10" key="2">
    <citation type="submission" date="2018-11" db="EMBL/GenBank/DDBJ databases">
        <authorList>
            <consortium name="Pathogen Informatics"/>
        </authorList>
    </citation>
    <scope>NUCLEOTIDE SEQUENCE [LARGE SCALE GENOMIC DNA]</scope>
</reference>
<dbReference type="Proteomes" id="UP000038040">
    <property type="component" value="Unplaced"/>
</dbReference>
<feature type="compositionally biased region" description="Low complexity" evidence="6">
    <location>
        <begin position="81"/>
        <end position="91"/>
    </location>
</feature>
<evidence type="ECO:0000256" key="4">
    <source>
        <dbReference type="ARBA" id="ARBA00023179"/>
    </source>
</evidence>
<evidence type="ECO:0000313" key="11">
    <source>
        <dbReference type="WBParaSite" id="DME_0000356101-mRNA-1"/>
    </source>
</evidence>
<feature type="domain" description="Ig-like" evidence="7">
    <location>
        <begin position="2701"/>
        <end position="2792"/>
    </location>
</feature>
<dbReference type="GO" id="GO:0019899">
    <property type="term" value="F:enzyme binding"/>
    <property type="evidence" value="ECO:0007669"/>
    <property type="project" value="UniProtKB-ARBA"/>
</dbReference>
<dbReference type="STRING" id="318479.A0A0N4U919"/>
<dbReference type="FunFam" id="2.60.40.10:FF:000107">
    <property type="entry name" value="Myosin, light chain kinase a"/>
    <property type="match status" value="2"/>
</dbReference>
<evidence type="ECO:0000256" key="3">
    <source>
        <dbReference type="ARBA" id="ARBA00022490"/>
    </source>
</evidence>
<dbReference type="GO" id="GO:0040017">
    <property type="term" value="P:positive regulation of locomotion"/>
    <property type="evidence" value="ECO:0007669"/>
    <property type="project" value="UniProtKB-ARBA"/>
</dbReference>
<feature type="domain" description="Ig-like" evidence="7">
    <location>
        <begin position="2186"/>
        <end position="2276"/>
    </location>
</feature>
<feature type="domain" description="Ig-like" evidence="7">
    <location>
        <begin position="1422"/>
        <end position="1519"/>
    </location>
</feature>
<feature type="domain" description="Ig-like" evidence="7">
    <location>
        <begin position="602"/>
        <end position="690"/>
    </location>
</feature>
<dbReference type="PANTHER" id="PTHR47633">
    <property type="entry name" value="IMMUNOGLOBULIN"/>
    <property type="match status" value="1"/>
</dbReference>
<gene>
    <name evidence="8" type="ORF">DME_LOCUS7566</name>
</gene>
<sequence length="2950" mass="327872">MLVRCMYIIELTETEDGGLELVDPSWSSDRDMETETTTEPDMNLSDIHSEFSEYSTLSRSPEEGPPRKKIKSPPVISPTASSTSLYSGGSSSIDWTTTGTTLDMQGTRVTRTQYGFRSLQESSAKMCLKVTGYPLPEITWYKGDELLKEDERHTFYSDEDGFFALTIDPVKVEDTGRYTCMATNEYGQASTSAFFRVHRVEKETAAPVFITTLKDHEIKEGETVSFECEVEGWPEPELLWLIDDQPLRPSHDFRLEYDGQKAKLEIRDAQPEDTGIYIIRIRNEYGSAESNAKLTVEPDPDKNHVAPDFQATIDDVDCNEGDTVRFKAVITGDPTPDIVWMLNGIALSQSEKIKFISEDGILILTIHDVSRHFDGIVTCQATNRLGMQTCDARIRVRVPPSPPQFIRPLEDRVTQEGGTITLETEISGFPRPKVSFMLQNKTLVSGINGVEIADKSDGIYRIEISHANLVKHDGEIICTAMNEHGQAESRARIIVEPIEEESKSSPTFLKDLEDQTVKIGEVAVFETAVDGTPKPEVIWFIDGEQLTKTTIGAKIEVSENTHKLTLDSMQHAGVVLCKAENSVGRCETRAKLIILDEKRKKPQFLKHLTEMAIVEGSNAIFEIEIEAEPKATLNWTLSEKNLIDMPNVQIREFDSNYKVEISNVSLDLAGTIKCIAENSEGSSQSTGQLIVKKKPHAPKFEKCPENIIIQRGSEAYFDARANATPEPKYQWSVEGRKVTEMTDGVKIMLNQGVSTLIIDTNKFGSSTVSVTAENDLGFDETSALLIIEESSWVNMEKLTERKIRIFEETDSNVAQISQNGAAEDKLKVAEINKMNIKECDENKKPFIIKPLQDQAVKLGENAHFSVEIKLADKVEWFSNERKISAGMPGVTIIANDNYEFRLTVDSAQFAGTIAVKAENSFGIADSSAKLTFIREIMLPEFVTPLVDTNLVEGETLKMVAETSNASQFEWRKGDIILKHGEDGIKIISSLSKTILEIDQVKCDNDGTFIVLASNEAGQVSSIARLTVTKKIEPAKIVEGPKSVSIKEMETAEFVIKVTGTPTPIVQWMLNTQIVKDNENISIKTDGTTHTLIIDKAILRQAGEIVVVAQNPVGTDTKSAILKIEPDITKPVFKIHLIDRTVNEEEPLRWDVSLEHPYKGTRVSWILNGEELVASDKVQIEDHGDGSYHLTIADAKPGMAGTLVCKAENSRGVSESRSTLTVTEIDKPPKFTKSPQDHDTIEETSVKFSATVTGKPKPNVSWLLNNVKIDSSEEIKMKYDESTGKTSIRIMNPKESHSGTVTVQAENRLGKAEASSKLTVTKKNEPPRFINDMNSRQVDEGTTVKFSVTVAGYPKPDVQWFLHGKSIEQNDSMQITVENDIHTLIMKDVVPEQTGEICCEAKNAVGSKKQFASLAVKMIGSAPIFEKNLEDRLVREGEEIIMEAVLSEIKPKPSVVWLRDGKLLADERFLTNIINEKKFQLKVLSATMDDKSRITIRAENQFGIAECSASIGVQKQRPMAKPNFLSDIAPVNISEGETLETKVLITGDPTPFAKWYINDQLVCATEDTQMKAENGIYTLIIHGATKDMTGTIKCTAYNKAGEVSTQGPISVVAPIPVEFETVLYVNGKQLEESQNIKIHAEKGTYTVTIKDITCDYSGKVVCEAVNEYGRASSEAMLLVLPRGEPPDFIEWLSNIKARPGSRVTHKVVFTGDPKPNLLWYINGEEMKNDEEISIITTDNTSTLIIKSFDAEKHIGEIICKAENDAGEVSCTASMAAYTSDMFSESESDAMADETLEVDDFLGRVENDETLIEESERTVTPVMAPKFIKKIKDTRTSRGHQAIFECIVPDTKGDGKEIELIARIRVQTRIIEGFLASELIIDEVELEDAGKYTVVVENAAGMERCEAMLNVYGDNSILSHVDGFRIGQQFDYALVILLVPVVEETFRTIIESEGSVQRLTIPSVEFDNKGRYICIAENIVGRAQSEATLTVQAEAPKFIRAVTDKAINLGEKLVIECAVKGLPQPLVQFFSGTTRLTSNSRISIEHDATNVNWRMVINSAEENDFTTYRVLATNTVGTVEGEAVVRQKDRKSGPIIEQGMKNQKVVEGDEIKIFGQPMPETKCFKNGEITSEVEKKIEIKKTRDGQHTLTVKKISAADSGCYSIEVVNSEDKKTSDGNITVVQCVEAPDFIEGLSDLRIVEAENAELNITVLGIPEPEVEWFKNGAPLNIDGSHLIEKRDKNGQYKLIIHNARVEDAGSYSCHAQNKAGKAESAAKIAVEEFQQMPQFDEELKEISVHETESAELLVTVSGYPEPEVLWLKDNLPVNIDNIHLITKKSDDGKHKLIINKALLEDAGTYSCKAVNKAGSIESEAKFVVVSDIISPEFVEKLREIEVSQGDRVEMSCAIIGSPLPEVIWLKDGVEVLFDNNHIFKRADKNGKQTLIITQMTSEDVGAYSCIAINTAGKAVTSGKLNFPQYGSEKMKEEGIPLFIEPSLPYSVAEGETVTIECKVNEESKPEVKWYRENEPTETNEHRIMEEIQGDLLKLTVLNATKEDVGYYRCEPISASGQAKTEAKLDMYYGATAEEVKEDETMTIRFIAALHDEVVQEGEIVKFKCIIDKPDMGIKTEWHKDDKIIDKSIPSEIQITSQIDGTQQLTLEKAKVEDAGIYKCIATQGDVTISTECKLSVSERTVTLEEDSRPPEFIELMRSCTTIEKNEAIFRCKVKGKPRPKITWTKDGQEIIMERRVKTECKDDGTLILRISDVRISDIAEYRCDATNEFGSAWTVAPLTVTAEGAPPDHGKAPDFIEPIRPISVIEGSTAILVGRVTGEPQPIVTWHKGEVLLKSDDRIQIESLQGGIQRLIIQNAILNDTDEYRCSAFNEYGDVWCDVTLTVQVPSTTEMEPKEMAAPTFLKTLEEQSVEEGEHVCLECKIVAEPMPQVKWYKVSFLL</sequence>
<keyword evidence="3" id="KW-0963">Cytoplasm</keyword>
<dbReference type="PROSITE" id="PS50835">
    <property type="entry name" value="IG_LIKE"/>
    <property type="match status" value="20"/>
</dbReference>
<feature type="domain" description="Ig-like" evidence="7">
    <location>
        <begin position="207"/>
        <end position="295"/>
    </location>
</feature>
<dbReference type="FunFam" id="2.60.40.10:FF:000612">
    <property type="entry name" value="palladin isoform X1"/>
    <property type="match status" value="1"/>
</dbReference>
<name>A0A0N4U919_DRAME</name>
<dbReference type="FunFam" id="2.60.40.10:FF:001436">
    <property type="entry name" value="Muscle M-line assembly protein unc-89"/>
    <property type="match status" value="1"/>
</dbReference>
<keyword evidence="4" id="KW-0514">Muscle protein</keyword>
<dbReference type="SMART" id="SM00409">
    <property type="entry name" value="IG"/>
    <property type="match status" value="26"/>
</dbReference>
<keyword evidence="2" id="KW-0728">SH3 domain</keyword>
<dbReference type="GO" id="GO:0045214">
    <property type="term" value="P:sarcomere organization"/>
    <property type="evidence" value="ECO:0007669"/>
    <property type="project" value="UniProtKB-ARBA"/>
</dbReference>
<protein>
    <submittedName>
        <fullName evidence="11">Muscle M-line assembly protein unc-89</fullName>
    </submittedName>
</protein>
<dbReference type="InterPro" id="IPR003599">
    <property type="entry name" value="Ig_sub"/>
</dbReference>
<feature type="domain" description="Ig-like" evidence="7">
    <location>
        <begin position="506"/>
        <end position="593"/>
    </location>
</feature>
<feature type="domain" description="Ig-like" evidence="7">
    <location>
        <begin position="1521"/>
        <end position="1609"/>
    </location>
</feature>
<feature type="domain" description="Ig-like" evidence="7">
    <location>
        <begin position="1994"/>
        <end position="2178"/>
    </location>
</feature>
<feature type="domain" description="Ig-like" evidence="7">
    <location>
        <begin position="1685"/>
        <end position="1774"/>
    </location>
</feature>
<dbReference type="GO" id="GO:0060298">
    <property type="term" value="P:positive regulation of sarcomere organization"/>
    <property type="evidence" value="ECO:0007669"/>
    <property type="project" value="UniProtKB-ARBA"/>
</dbReference>
<evidence type="ECO:0000313" key="9">
    <source>
        <dbReference type="Proteomes" id="UP000038040"/>
    </source>
</evidence>
<evidence type="ECO:0000256" key="1">
    <source>
        <dbReference type="ARBA" id="ARBA00004496"/>
    </source>
</evidence>
<dbReference type="SUPFAM" id="SSF48726">
    <property type="entry name" value="Immunoglobulin"/>
    <property type="match status" value="29"/>
</dbReference>
<feature type="region of interest" description="Disordered" evidence="6">
    <location>
        <begin position="19"/>
        <end position="91"/>
    </location>
</feature>
<proteinExistence type="predicted"/>
<dbReference type="Proteomes" id="UP000274756">
    <property type="component" value="Unassembled WGS sequence"/>
</dbReference>
<keyword evidence="10" id="KW-1185">Reference proteome</keyword>
<feature type="domain" description="Ig-like" evidence="7">
    <location>
        <begin position="2804"/>
        <end position="2893"/>
    </location>
</feature>
<accession>A0A0N4U919</accession>
<dbReference type="InterPro" id="IPR013783">
    <property type="entry name" value="Ig-like_fold"/>
</dbReference>
<dbReference type="FunFam" id="2.60.40.10:FF:000425">
    <property type="entry name" value="Myosin light chain kinase"/>
    <property type="match status" value="6"/>
</dbReference>
<dbReference type="FunFam" id="2.60.40.10:FF:000344">
    <property type="entry name" value="Muscle M-line assembly protein unc-89"/>
    <property type="match status" value="2"/>
</dbReference>
<dbReference type="GO" id="GO:0031672">
    <property type="term" value="C:A band"/>
    <property type="evidence" value="ECO:0007669"/>
    <property type="project" value="UniProtKB-ARBA"/>
</dbReference>
<evidence type="ECO:0000313" key="10">
    <source>
        <dbReference type="Proteomes" id="UP000274756"/>
    </source>
</evidence>
<evidence type="ECO:0000259" key="7">
    <source>
        <dbReference type="PROSITE" id="PS50835"/>
    </source>
</evidence>
<dbReference type="Gene3D" id="2.60.40.10">
    <property type="entry name" value="Immunoglobulins"/>
    <property type="match status" value="29"/>
</dbReference>